<name>A0A1I3D5B9_9PLAN</name>
<keyword evidence="1" id="KW-0472">Membrane</keyword>
<dbReference type="RefSeq" id="WP_092048124.1">
    <property type="nucleotide sequence ID" value="NZ_FOQD01000003.1"/>
</dbReference>
<keyword evidence="1" id="KW-0812">Transmembrane</keyword>
<evidence type="ECO:0000256" key="1">
    <source>
        <dbReference type="SAM" id="Phobius"/>
    </source>
</evidence>
<evidence type="ECO:0000313" key="3">
    <source>
        <dbReference type="Proteomes" id="UP000199518"/>
    </source>
</evidence>
<keyword evidence="1" id="KW-1133">Transmembrane helix</keyword>
<evidence type="ECO:0000313" key="2">
    <source>
        <dbReference type="EMBL" id="SFH81912.1"/>
    </source>
</evidence>
<evidence type="ECO:0008006" key="4">
    <source>
        <dbReference type="Google" id="ProtNLM"/>
    </source>
</evidence>
<gene>
    <name evidence="2" type="ORF">SAMN05421753_10398</name>
</gene>
<protein>
    <recommendedName>
        <fullName evidence="4">DoxX-like family protein</fullName>
    </recommendedName>
</protein>
<feature type="transmembrane region" description="Helical" evidence="1">
    <location>
        <begin position="97"/>
        <end position="119"/>
    </location>
</feature>
<organism evidence="2 3">
    <name type="scientific">Planctomicrobium piriforme</name>
    <dbReference type="NCBI Taxonomy" id="1576369"/>
    <lineage>
        <taxon>Bacteria</taxon>
        <taxon>Pseudomonadati</taxon>
        <taxon>Planctomycetota</taxon>
        <taxon>Planctomycetia</taxon>
        <taxon>Planctomycetales</taxon>
        <taxon>Planctomycetaceae</taxon>
        <taxon>Planctomicrobium</taxon>
    </lineage>
</organism>
<dbReference type="Proteomes" id="UP000199518">
    <property type="component" value="Unassembled WGS sequence"/>
</dbReference>
<dbReference type="AlphaFoldDB" id="A0A1I3D5B9"/>
<dbReference type="EMBL" id="FOQD01000003">
    <property type="protein sequence ID" value="SFH81912.1"/>
    <property type="molecule type" value="Genomic_DNA"/>
</dbReference>
<dbReference type="STRING" id="1576369.SAMN05421753_10398"/>
<proteinExistence type="predicted"/>
<dbReference type="OrthoDB" id="7408369at2"/>
<feature type="transmembrane region" description="Helical" evidence="1">
    <location>
        <begin position="44"/>
        <end position="60"/>
    </location>
</feature>
<accession>A0A1I3D5B9</accession>
<sequence length="133" mass="14863">MKFARYVFLLSGIYGLLVLIPQYFMEGIFNGMNPPAITHPEFYYGFIGVALAWQIAFLIMSRDPLRYRPLMLAAVVEKFSFGIAAIVLLAQGRIPDMMFGAAMFDTFLGCLFIAAYVVTGQEQRKQAAKTSAN</sequence>
<feature type="transmembrane region" description="Helical" evidence="1">
    <location>
        <begin position="72"/>
        <end position="91"/>
    </location>
</feature>
<feature type="transmembrane region" description="Helical" evidence="1">
    <location>
        <begin position="7"/>
        <end position="24"/>
    </location>
</feature>
<reference evidence="3" key="1">
    <citation type="submission" date="2016-10" db="EMBL/GenBank/DDBJ databases">
        <authorList>
            <person name="Varghese N."/>
            <person name="Submissions S."/>
        </authorList>
    </citation>
    <scope>NUCLEOTIDE SEQUENCE [LARGE SCALE GENOMIC DNA]</scope>
    <source>
        <strain evidence="3">DSM 26348</strain>
    </source>
</reference>
<keyword evidence="3" id="KW-1185">Reference proteome</keyword>